<comment type="caution">
    <text evidence="1">The sequence shown here is derived from an EMBL/GenBank/DDBJ whole genome shotgun (WGS) entry which is preliminary data.</text>
</comment>
<accession>A0A8J5X4L8</accession>
<proteinExistence type="predicted"/>
<protein>
    <recommendedName>
        <fullName evidence="3">RIIa domain-containing protein</fullName>
    </recommendedName>
</protein>
<organism evidence="1 2">
    <name type="scientific">Diacronema lutheri</name>
    <name type="common">Unicellular marine alga</name>
    <name type="synonym">Monochrysis lutheri</name>
    <dbReference type="NCBI Taxonomy" id="2081491"/>
    <lineage>
        <taxon>Eukaryota</taxon>
        <taxon>Haptista</taxon>
        <taxon>Haptophyta</taxon>
        <taxon>Pavlovophyceae</taxon>
        <taxon>Pavlovales</taxon>
        <taxon>Pavlovaceae</taxon>
        <taxon>Diacronema</taxon>
    </lineage>
</organism>
<gene>
    <name evidence="1" type="ORF">KFE25_002313</name>
</gene>
<evidence type="ECO:0000313" key="2">
    <source>
        <dbReference type="Proteomes" id="UP000751190"/>
    </source>
</evidence>
<evidence type="ECO:0000313" key="1">
    <source>
        <dbReference type="EMBL" id="KAG8457649.1"/>
    </source>
</evidence>
<keyword evidence="2" id="KW-1185">Reference proteome</keyword>
<dbReference type="EMBL" id="JAGTXO010000066">
    <property type="protein sequence ID" value="KAG8457649.1"/>
    <property type="molecule type" value="Genomic_DNA"/>
</dbReference>
<sequence length="84" mass="9300">MLRGLDTGAALQERVFSTGTHKSTHRCPDTNDKRLQDMIPPPLPDLLAEFTKAVRRAHPATAEEVLRFSAGYFAEMAARQSTTT</sequence>
<dbReference type="Proteomes" id="UP000751190">
    <property type="component" value="Unassembled WGS sequence"/>
</dbReference>
<reference evidence="1" key="1">
    <citation type="submission" date="2021-05" db="EMBL/GenBank/DDBJ databases">
        <title>The genome of the haptophyte Pavlova lutheri (Diacronema luteri, Pavlovales) - a model for lipid biosynthesis in eukaryotic algae.</title>
        <authorList>
            <person name="Hulatt C.J."/>
            <person name="Posewitz M.C."/>
        </authorList>
    </citation>
    <scope>NUCLEOTIDE SEQUENCE</scope>
    <source>
        <strain evidence="1">NIVA-4/92</strain>
    </source>
</reference>
<dbReference type="AlphaFoldDB" id="A0A8J5X4L8"/>
<dbReference type="SUPFAM" id="SSF47391">
    <property type="entry name" value="Dimerization-anchoring domain of cAMP-dependent PK regulatory subunit"/>
    <property type="match status" value="1"/>
</dbReference>
<dbReference type="OrthoDB" id="10067602at2759"/>
<dbReference type="Gene3D" id="1.20.890.10">
    <property type="entry name" value="cAMP-dependent protein kinase regulatory subunit, dimerization-anchoring domain"/>
    <property type="match status" value="1"/>
</dbReference>
<evidence type="ECO:0008006" key="3">
    <source>
        <dbReference type="Google" id="ProtNLM"/>
    </source>
</evidence>
<name>A0A8J5X4L8_DIALT</name>